<evidence type="ECO:0000256" key="2">
    <source>
        <dbReference type="ARBA" id="ARBA00022438"/>
    </source>
</evidence>
<evidence type="ECO:0000313" key="10">
    <source>
        <dbReference type="Proteomes" id="UP001144471"/>
    </source>
</evidence>
<dbReference type="Proteomes" id="UP001144471">
    <property type="component" value="Unassembled WGS sequence"/>
</dbReference>
<feature type="binding site" evidence="6">
    <location>
        <position position="94"/>
    </location>
    <ligand>
        <name>a divalent metal cation</name>
        <dbReference type="ChEBI" id="CHEBI:60240"/>
        <label>1</label>
    </ligand>
</feature>
<evidence type="ECO:0000256" key="5">
    <source>
        <dbReference type="ARBA" id="ARBA00022801"/>
    </source>
</evidence>
<dbReference type="PANTHER" id="PTHR43330">
    <property type="entry name" value="METHIONINE AMINOPEPTIDASE"/>
    <property type="match status" value="1"/>
</dbReference>
<accession>A0A9W6GIN8</accession>
<feature type="binding site" evidence="6">
    <location>
        <position position="168"/>
    </location>
    <ligand>
        <name>a divalent metal cation</name>
        <dbReference type="ChEBI" id="CHEBI:60240"/>
        <label>2</label>
        <note>catalytic</note>
    </ligand>
</feature>
<comment type="cofactor">
    <cofactor evidence="6">
        <name>Co(2+)</name>
        <dbReference type="ChEBI" id="CHEBI:48828"/>
    </cofactor>
    <cofactor evidence="6">
        <name>Zn(2+)</name>
        <dbReference type="ChEBI" id="CHEBI:29105"/>
    </cofactor>
    <cofactor evidence="6">
        <name>Mn(2+)</name>
        <dbReference type="ChEBI" id="CHEBI:29035"/>
    </cofactor>
    <cofactor evidence="6">
        <name>Fe(2+)</name>
        <dbReference type="ChEBI" id="CHEBI:29033"/>
    </cofactor>
    <text evidence="6">Binds 2 divalent metal cations per subunit. Has a high-affinity and a low affinity metal-binding site. The true nature of the physiological cofactor is under debate. The enzyme is active with cobalt, zinc, manganese or divalent iron ions. Most likely, methionine aminopeptidases function as mononuclear Fe(2+)-metalloproteases under physiological conditions, and the catalytically relevant metal-binding site has been assigned to the histidine-containing high-affinity site.</text>
</comment>
<feature type="binding site" evidence="6">
    <location>
        <position position="105"/>
    </location>
    <ligand>
        <name>a divalent metal cation</name>
        <dbReference type="ChEBI" id="CHEBI:60240"/>
        <label>1</label>
    </ligand>
</feature>
<dbReference type="AlphaFoldDB" id="A0A9W6GIN8"/>
<evidence type="ECO:0000259" key="8">
    <source>
        <dbReference type="Pfam" id="PF00557"/>
    </source>
</evidence>
<feature type="domain" description="Peptidase M24" evidence="8">
    <location>
        <begin position="12"/>
        <end position="239"/>
    </location>
</feature>
<gene>
    <name evidence="6 9" type="primary">map</name>
    <name evidence="9" type="ORF">PM10SUCC1_14120</name>
</gene>
<comment type="subunit">
    <text evidence="6">Monomer.</text>
</comment>
<feature type="binding site" evidence="6">
    <location>
        <position position="77"/>
    </location>
    <ligand>
        <name>substrate</name>
    </ligand>
</feature>
<keyword evidence="10" id="KW-1185">Reference proteome</keyword>
<dbReference type="InterPro" id="IPR036005">
    <property type="entry name" value="Creatinase/aminopeptidase-like"/>
</dbReference>
<dbReference type="InterPro" id="IPR001714">
    <property type="entry name" value="Pept_M24_MAP"/>
</dbReference>
<dbReference type="Pfam" id="PF00557">
    <property type="entry name" value="Peptidase_M24"/>
    <property type="match status" value="1"/>
</dbReference>
<dbReference type="PANTHER" id="PTHR43330:SF17">
    <property type="entry name" value="METHIONINE AMINOPEPTIDASE"/>
    <property type="match status" value="1"/>
</dbReference>
<dbReference type="InterPro" id="IPR002467">
    <property type="entry name" value="Pept_M24A_MAP1"/>
</dbReference>
<feature type="binding site" evidence="6">
    <location>
        <position position="105"/>
    </location>
    <ligand>
        <name>a divalent metal cation</name>
        <dbReference type="ChEBI" id="CHEBI:60240"/>
        <label>2</label>
        <note>catalytic</note>
    </ligand>
</feature>
<evidence type="ECO:0000256" key="3">
    <source>
        <dbReference type="ARBA" id="ARBA00022670"/>
    </source>
</evidence>
<evidence type="ECO:0000256" key="1">
    <source>
        <dbReference type="ARBA" id="ARBA00002521"/>
    </source>
</evidence>
<feature type="binding site" evidence="6">
    <location>
        <position position="201"/>
    </location>
    <ligand>
        <name>a divalent metal cation</name>
        <dbReference type="ChEBI" id="CHEBI:60240"/>
        <label>2</label>
        <note>catalytic</note>
    </ligand>
</feature>
<keyword evidence="5 6" id="KW-0378">Hydrolase</keyword>
<reference evidence="9" key="1">
    <citation type="submission" date="2022-12" db="EMBL/GenBank/DDBJ databases">
        <title>Reference genome sequencing for broad-spectrum identification of bacterial and archaeal isolates by mass spectrometry.</title>
        <authorList>
            <person name="Sekiguchi Y."/>
            <person name="Tourlousse D.M."/>
        </authorList>
    </citation>
    <scope>NUCLEOTIDE SEQUENCE</scope>
    <source>
        <strain evidence="9">10succ1</strain>
    </source>
</reference>
<dbReference type="InterPro" id="IPR000994">
    <property type="entry name" value="Pept_M24"/>
</dbReference>
<dbReference type="CDD" id="cd01086">
    <property type="entry name" value="MetAP1"/>
    <property type="match status" value="1"/>
</dbReference>
<dbReference type="RefSeq" id="WP_281834694.1">
    <property type="nucleotide sequence ID" value="NZ_BSDY01000005.1"/>
</dbReference>
<comment type="similarity">
    <text evidence="6">Belongs to the peptidase M24A family. Methionine aminopeptidase type 1 subfamily.</text>
</comment>
<evidence type="ECO:0000256" key="6">
    <source>
        <dbReference type="HAMAP-Rule" id="MF_01974"/>
    </source>
</evidence>
<dbReference type="HAMAP" id="MF_01974">
    <property type="entry name" value="MetAP_1"/>
    <property type="match status" value="1"/>
</dbReference>
<evidence type="ECO:0000256" key="7">
    <source>
        <dbReference type="RuleBase" id="RU003653"/>
    </source>
</evidence>
<name>A0A9W6GIN8_9FUSO</name>
<dbReference type="SUPFAM" id="SSF55920">
    <property type="entry name" value="Creatinase/aminopeptidase"/>
    <property type="match status" value="1"/>
</dbReference>
<dbReference type="NCBIfam" id="TIGR00500">
    <property type="entry name" value="met_pdase_I"/>
    <property type="match status" value="1"/>
</dbReference>
<dbReference type="Gene3D" id="3.90.230.10">
    <property type="entry name" value="Creatinase/methionine aminopeptidase superfamily"/>
    <property type="match status" value="1"/>
</dbReference>
<feature type="binding site" evidence="6">
    <location>
        <position position="232"/>
    </location>
    <ligand>
        <name>a divalent metal cation</name>
        <dbReference type="ChEBI" id="CHEBI:60240"/>
        <label>2</label>
        <note>catalytic</note>
    </ligand>
</feature>
<dbReference type="EMBL" id="BSDY01000005">
    <property type="protein sequence ID" value="GLI55898.1"/>
    <property type="molecule type" value="Genomic_DNA"/>
</dbReference>
<comment type="function">
    <text evidence="1 6">Removes the N-terminal methionine from nascent proteins. The N-terminal methionine is often cleaved when the second residue in the primary sequence is small and uncharged (Met-Ala-, Cys, Gly, Pro, Ser, Thr, or Val). Requires deformylation of the N(alpha)-formylated initiator methionine before it can be hydrolyzed.</text>
</comment>
<protein>
    <recommendedName>
        <fullName evidence="6 7">Methionine aminopeptidase</fullName>
        <shortName evidence="6">MAP</shortName>
        <shortName evidence="6">MetAP</shortName>
        <ecNumber evidence="6 7">3.4.11.18</ecNumber>
    </recommendedName>
    <alternativeName>
        <fullName evidence="6">Peptidase M</fullName>
    </alternativeName>
</protein>
<organism evidence="9 10">
    <name type="scientific">Propionigenium maris DSM 9537</name>
    <dbReference type="NCBI Taxonomy" id="1123000"/>
    <lineage>
        <taxon>Bacteria</taxon>
        <taxon>Fusobacteriati</taxon>
        <taxon>Fusobacteriota</taxon>
        <taxon>Fusobacteriia</taxon>
        <taxon>Fusobacteriales</taxon>
        <taxon>Fusobacteriaceae</taxon>
        <taxon>Propionigenium</taxon>
    </lineage>
</organism>
<proteinExistence type="inferred from homology"/>
<comment type="catalytic activity">
    <reaction evidence="6 7">
        <text>Release of N-terminal amino acids, preferentially methionine, from peptides and arylamides.</text>
        <dbReference type="EC" id="3.4.11.18"/>
    </reaction>
</comment>
<dbReference type="PRINTS" id="PR00599">
    <property type="entry name" value="MAPEPTIDASE"/>
</dbReference>
<dbReference type="GO" id="GO:0006508">
    <property type="term" value="P:proteolysis"/>
    <property type="evidence" value="ECO:0007669"/>
    <property type="project" value="UniProtKB-KW"/>
</dbReference>
<keyword evidence="2 6" id="KW-0031">Aminopeptidase</keyword>
<evidence type="ECO:0000256" key="4">
    <source>
        <dbReference type="ARBA" id="ARBA00022723"/>
    </source>
</evidence>
<dbReference type="GO" id="GO:0070006">
    <property type="term" value="F:metalloaminopeptidase activity"/>
    <property type="evidence" value="ECO:0007669"/>
    <property type="project" value="UniProtKB-UniRule"/>
</dbReference>
<keyword evidence="4 6" id="KW-0479">Metal-binding</keyword>
<comment type="caution">
    <text evidence="9">The sequence shown here is derived from an EMBL/GenBank/DDBJ whole genome shotgun (WGS) entry which is preliminary data.</text>
</comment>
<feature type="binding site" evidence="6">
    <location>
        <position position="232"/>
    </location>
    <ligand>
        <name>a divalent metal cation</name>
        <dbReference type="ChEBI" id="CHEBI:60240"/>
        <label>1</label>
    </ligand>
</feature>
<dbReference type="EC" id="3.4.11.18" evidence="6 7"/>
<dbReference type="GO" id="GO:0004239">
    <property type="term" value="F:initiator methionyl aminopeptidase activity"/>
    <property type="evidence" value="ECO:0007669"/>
    <property type="project" value="UniProtKB-UniRule"/>
</dbReference>
<dbReference type="GO" id="GO:0046872">
    <property type="term" value="F:metal ion binding"/>
    <property type="evidence" value="ECO:0007669"/>
    <property type="project" value="UniProtKB-UniRule"/>
</dbReference>
<evidence type="ECO:0000313" key="9">
    <source>
        <dbReference type="EMBL" id="GLI55898.1"/>
    </source>
</evidence>
<sequence>MIITKSKKEIEVMREAGRIVAECHDLLKDAVKPGVTTMELDMLVEKHIRSRGATPSFKGYHGFPSSICSSPNDVICHGMPDDKPLKDGDVITIDIGAYKGGYHGDSAWTYAVGEVSQEIKTLMEDTLESLMRAISVAVEGNTVGDLGHAIEEYIKPKGYGIVVEFAGHGVGRNLWEAPEIVHKGRPGTGPKLKNGMTIAIEPMITLGTWKSKIEADGWTARTTDGSICVQYEHTIAITEDGPQILTQL</sequence>
<comment type="caution">
    <text evidence="6">Lacks conserved residue(s) required for the propagation of feature annotation.</text>
</comment>
<dbReference type="GO" id="GO:0005829">
    <property type="term" value="C:cytosol"/>
    <property type="evidence" value="ECO:0007669"/>
    <property type="project" value="TreeGrafter"/>
</dbReference>
<keyword evidence="3 6" id="KW-0645">Protease</keyword>